<dbReference type="InterPro" id="IPR036374">
    <property type="entry name" value="OxRdtase_Mopterin-bd_sf"/>
</dbReference>
<proteinExistence type="predicted"/>
<dbReference type="SUPFAM" id="SSF56524">
    <property type="entry name" value="Oxidoreductase molybdopterin-binding domain"/>
    <property type="match status" value="1"/>
</dbReference>
<name>A0A5P2FY23_9BACT</name>
<dbReference type="Proteomes" id="UP000292424">
    <property type="component" value="Chromosome"/>
</dbReference>
<evidence type="ECO:0000313" key="3">
    <source>
        <dbReference type="Proteomes" id="UP000292424"/>
    </source>
</evidence>
<accession>A0A5P2FY23</accession>
<gene>
    <name evidence="2" type="ORF">E0W69_006900</name>
</gene>
<protein>
    <submittedName>
        <fullName evidence="2">Molybdopterin-dependent oxidoreductase</fullName>
    </submittedName>
</protein>
<dbReference type="RefSeq" id="WP_131329284.1">
    <property type="nucleotide sequence ID" value="NZ_CP044016.1"/>
</dbReference>
<evidence type="ECO:0000259" key="1">
    <source>
        <dbReference type="Pfam" id="PF00174"/>
    </source>
</evidence>
<dbReference type="KEGG" id="arac:E0W69_006900"/>
<sequence length="163" mass="18114">MKKTLSILLVLIFISITSFSQQNFLLKVSGDVLIPQTLTLENLHLFPKIEVNFIDKVGNKHVYGGYSIQSILTKAGATMGTNLRGKNLSKYVIAKCADGYKVLFSLAELDSNFTDRVVIIADEMDGKVLPKEKGPLRIIVPDEKKPARSCFQLVELIVKTDND</sequence>
<reference evidence="2 3" key="1">
    <citation type="submission" date="2019-09" db="EMBL/GenBank/DDBJ databases">
        <title>Complete genome sequence of Arachidicoccus sp. B3-10 isolated from apple orchard soil.</title>
        <authorList>
            <person name="Kim H.S."/>
            <person name="Han K.-I."/>
            <person name="Suh M.K."/>
            <person name="Lee K.C."/>
            <person name="Eom M.K."/>
            <person name="Kim J.-S."/>
            <person name="Kang S.W."/>
            <person name="Sin Y."/>
            <person name="Lee J.-S."/>
        </authorList>
    </citation>
    <scope>NUCLEOTIDE SEQUENCE [LARGE SCALE GENOMIC DNA]</scope>
    <source>
        <strain evidence="2 3">B3-10</strain>
    </source>
</reference>
<dbReference type="Gene3D" id="3.90.420.10">
    <property type="entry name" value="Oxidoreductase, molybdopterin-binding domain"/>
    <property type="match status" value="1"/>
</dbReference>
<dbReference type="Pfam" id="PF00174">
    <property type="entry name" value="Oxidored_molyb"/>
    <property type="match status" value="1"/>
</dbReference>
<keyword evidence="3" id="KW-1185">Reference proteome</keyword>
<dbReference type="AlphaFoldDB" id="A0A5P2FY23"/>
<dbReference type="InterPro" id="IPR000572">
    <property type="entry name" value="OxRdtase_Mopterin-bd_dom"/>
</dbReference>
<dbReference type="OrthoDB" id="482420at2"/>
<feature type="domain" description="Oxidoreductase molybdopterin-binding" evidence="1">
    <location>
        <begin position="19"/>
        <end position="142"/>
    </location>
</feature>
<evidence type="ECO:0000313" key="2">
    <source>
        <dbReference type="EMBL" id="QES88396.1"/>
    </source>
</evidence>
<organism evidence="2 3">
    <name type="scientific">Rhizosphaericola mali</name>
    <dbReference type="NCBI Taxonomy" id="2545455"/>
    <lineage>
        <taxon>Bacteria</taxon>
        <taxon>Pseudomonadati</taxon>
        <taxon>Bacteroidota</taxon>
        <taxon>Chitinophagia</taxon>
        <taxon>Chitinophagales</taxon>
        <taxon>Chitinophagaceae</taxon>
        <taxon>Rhizosphaericola</taxon>
    </lineage>
</organism>
<dbReference type="EMBL" id="CP044016">
    <property type="protein sequence ID" value="QES88396.1"/>
    <property type="molecule type" value="Genomic_DNA"/>
</dbReference>